<dbReference type="GeneID" id="101861256"/>
<organism evidence="12 13">
    <name type="scientific">Aplysia californica</name>
    <name type="common">California sea hare</name>
    <dbReference type="NCBI Taxonomy" id="6500"/>
    <lineage>
        <taxon>Eukaryota</taxon>
        <taxon>Metazoa</taxon>
        <taxon>Spiralia</taxon>
        <taxon>Lophotrochozoa</taxon>
        <taxon>Mollusca</taxon>
        <taxon>Gastropoda</taxon>
        <taxon>Heterobranchia</taxon>
        <taxon>Euthyneura</taxon>
        <taxon>Tectipleura</taxon>
        <taxon>Aplysiida</taxon>
        <taxon>Aplysioidea</taxon>
        <taxon>Aplysiidae</taxon>
        <taxon>Aplysia</taxon>
    </lineage>
</organism>
<accession>A0ABM0JCV2</accession>
<keyword evidence="5" id="KW-0698">rRNA processing</keyword>
<dbReference type="RefSeq" id="XP_005090783.1">
    <property type="nucleotide sequence ID" value="XM_005090726.3"/>
</dbReference>
<evidence type="ECO:0000256" key="5">
    <source>
        <dbReference type="ARBA" id="ARBA00022552"/>
    </source>
</evidence>
<dbReference type="InterPro" id="IPR015847">
    <property type="entry name" value="ExoRNase_PH_dom2"/>
</dbReference>
<evidence type="ECO:0000256" key="9">
    <source>
        <dbReference type="ARBA" id="ARBA00030617"/>
    </source>
</evidence>
<dbReference type="CDD" id="cd11369">
    <property type="entry name" value="RNase_PH_RRP43"/>
    <property type="match status" value="1"/>
</dbReference>
<keyword evidence="7" id="KW-0694">RNA-binding</keyword>
<dbReference type="PANTHER" id="PTHR11097">
    <property type="entry name" value="EXOSOME COMPLEX EXONUCLEASE RIBOSOMAL RNA PROCESSING PROTEIN"/>
    <property type="match status" value="1"/>
</dbReference>
<comment type="similarity">
    <text evidence="3">Belongs to the RNase PH family.</text>
</comment>
<feature type="domain" description="Exoribonuclease phosphorolytic" evidence="11">
    <location>
        <begin position="193"/>
        <end position="255"/>
    </location>
</feature>
<evidence type="ECO:0000259" key="11">
    <source>
        <dbReference type="Pfam" id="PF03725"/>
    </source>
</evidence>
<dbReference type="Pfam" id="PF01138">
    <property type="entry name" value="RNase_PH"/>
    <property type="match status" value="1"/>
</dbReference>
<dbReference type="InterPro" id="IPR050590">
    <property type="entry name" value="Exosome_comp_Rrp42_subfam"/>
</dbReference>
<dbReference type="InterPro" id="IPR033196">
    <property type="entry name" value="Rrp43"/>
</dbReference>
<dbReference type="Proteomes" id="UP000694888">
    <property type="component" value="Unplaced"/>
</dbReference>
<reference evidence="13" key="1">
    <citation type="submission" date="2025-08" db="UniProtKB">
        <authorList>
            <consortium name="RefSeq"/>
        </authorList>
    </citation>
    <scope>IDENTIFICATION</scope>
</reference>
<keyword evidence="8" id="KW-0539">Nucleus</keyword>
<dbReference type="InterPro" id="IPR020568">
    <property type="entry name" value="Ribosomal_Su5_D2-typ_SF"/>
</dbReference>
<dbReference type="Gene3D" id="3.30.230.70">
    <property type="entry name" value="GHMP Kinase, N-terminal domain"/>
    <property type="match status" value="1"/>
</dbReference>
<gene>
    <name evidence="13" type="primary">LOC101861256</name>
</gene>
<evidence type="ECO:0000256" key="7">
    <source>
        <dbReference type="ARBA" id="ARBA00022884"/>
    </source>
</evidence>
<evidence type="ECO:0000256" key="2">
    <source>
        <dbReference type="ARBA" id="ARBA00004604"/>
    </source>
</evidence>
<evidence type="ECO:0000256" key="6">
    <source>
        <dbReference type="ARBA" id="ARBA00022835"/>
    </source>
</evidence>
<proteinExistence type="inferred from homology"/>
<dbReference type="InterPro" id="IPR036345">
    <property type="entry name" value="ExoRNase_PH_dom2_sf"/>
</dbReference>
<dbReference type="Pfam" id="PF03725">
    <property type="entry name" value="RNase_PH_C"/>
    <property type="match status" value="1"/>
</dbReference>
<protein>
    <recommendedName>
        <fullName evidence="9">Ribosomal RNA-processing protein 43</fullName>
    </recommendedName>
</protein>
<evidence type="ECO:0000256" key="4">
    <source>
        <dbReference type="ARBA" id="ARBA00022490"/>
    </source>
</evidence>
<evidence type="ECO:0000256" key="8">
    <source>
        <dbReference type="ARBA" id="ARBA00023242"/>
    </source>
</evidence>
<keyword evidence="4" id="KW-0963">Cytoplasm</keyword>
<feature type="domain" description="Exoribonuclease phosphorolytic" evidence="10">
    <location>
        <begin position="31"/>
        <end position="166"/>
    </location>
</feature>
<sequence>MAEEIRLAQPKEYYRAFLEKEVRPDDRELGEFRPTVLNIGCVSTAEGSSLVKLGNTTVMCGIKAEVAEPRYGRPTEGYIVPNVELSPLSSPNFRPGPPPEQAQVLSQNMVDFLDTSQCIKLDSLCISSGKLVWVLYIDLVCLDYDGNVMDACTLALMAALKNTSLPVVTVDEDTGDVKTHLSTHSSLSVDSCPVSTTFIVFDNTVLLVDPTREEELLATGAVTVVTEGDNLCSVYKPGGSPLTDEQVEMCVERAFVRGKEATALITDTLCSIDR</sequence>
<comment type="subcellular location">
    <subcellularLocation>
        <location evidence="1">Cytoplasm</location>
    </subcellularLocation>
    <subcellularLocation>
        <location evidence="2">Nucleus</location>
        <location evidence="2">Nucleolus</location>
    </subcellularLocation>
</comment>
<evidence type="ECO:0000256" key="3">
    <source>
        <dbReference type="ARBA" id="ARBA00006678"/>
    </source>
</evidence>
<evidence type="ECO:0000313" key="13">
    <source>
        <dbReference type="RefSeq" id="XP_005090783.1"/>
    </source>
</evidence>
<dbReference type="SUPFAM" id="SSF54211">
    <property type="entry name" value="Ribosomal protein S5 domain 2-like"/>
    <property type="match status" value="1"/>
</dbReference>
<dbReference type="SUPFAM" id="SSF55666">
    <property type="entry name" value="Ribonuclease PH domain 2-like"/>
    <property type="match status" value="1"/>
</dbReference>
<keyword evidence="6" id="KW-0271">Exosome</keyword>
<dbReference type="PANTHER" id="PTHR11097:SF9">
    <property type="entry name" value="EXOSOME COMPLEX COMPONENT RRP43"/>
    <property type="match status" value="1"/>
</dbReference>
<evidence type="ECO:0000313" key="12">
    <source>
        <dbReference type="Proteomes" id="UP000694888"/>
    </source>
</evidence>
<dbReference type="InterPro" id="IPR001247">
    <property type="entry name" value="ExoRNase_PH_dom1"/>
</dbReference>
<name>A0ABM0JCV2_APLCA</name>
<evidence type="ECO:0000256" key="1">
    <source>
        <dbReference type="ARBA" id="ARBA00004496"/>
    </source>
</evidence>
<dbReference type="InterPro" id="IPR027408">
    <property type="entry name" value="PNPase/RNase_PH_dom_sf"/>
</dbReference>
<evidence type="ECO:0000259" key="10">
    <source>
        <dbReference type="Pfam" id="PF01138"/>
    </source>
</evidence>
<keyword evidence="12" id="KW-1185">Reference proteome</keyword>